<dbReference type="PANTHER" id="PTHR35861:SF1">
    <property type="entry name" value="PHAGE TAIL SHEATH PROTEIN"/>
    <property type="match status" value="1"/>
</dbReference>
<dbReference type="AlphaFoldDB" id="A0A848IDG7"/>
<dbReference type="InterPro" id="IPR020287">
    <property type="entry name" value="Tail_sheath_C"/>
</dbReference>
<reference evidence="3 4" key="1">
    <citation type="submission" date="2020-04" db="EMBL/GenBank/DDBJ databases">
        <title>Paraburkholderia sp. RP-4-7 isolated from soil.</title>
        <authorList>
            <person name="Dahal R.H."/>
        </authorList>
    </citation>
    <scope>NUCLEOTIDE SEQUENCE [LARGE SCALE GENOMIC DNA]</scope>
    <source>
        <strain evidence="3 4">RP-4-7</strain>
    </source>
</reference>
<feature type="domain" description="Tail sheath protein C-terminal" evidence="2">
    <location>
        <begin position="236"/>
        <end position="342"/>
    </location>
</feature>
<sequence length="348" mass="37559">MSTVTTYPGVYIEEDASSSVPVKPAATAVPMIAMDGWTNTVMRFNSYLDFIQAIGGEFKDKDDNVRSLRAYFENGGGPCYAVNRAQIADAVPQYDDITLIVAAARDITSAVAELCQPGSGIFAILDGPATEITGSGAADNYPATAQAAVYYPWLGVDWSTTAIAPSAVAAGLYCQSDRTRGVWKAPANISIASNYKPLFKVSDDLQGQYNQGKAINMIRDLDGRGPVIWGARTLEDSDDWRYISVRRLFNSAERDIKSAMQPMVFEPNNSPTWEKVRSAVTNYLHSLWRQGALLGATGKDAYFVAIGEGTSMTADDIAQGKMIVKVGMAAVRPAEFIILEFTQNVAAG</sequence>
<evidence type="ECO:0000256" key="1">
    <source>
        <dbReference type="ARBA" id="ARBA00008005"/>
    </source>
</evidence>
<dbReference type="EMBL" id="JABBGJ010000008">
    <property type="protein sequence ID" value="NML98138.1"/>
    <property type="molecule type" value="Genomic_DNA"/>
</dbReference>
<protein>
    <submittedName>
        <fullName evidence="3">Phage tail sheath family protein</fullName>
    </submittedName>
</protein>
<evidence type="ECO:0000313" key="4">
    <source>
        <dbReference type="Proteomes" id="UP000544134"/>
    </source>
</evidence>
<dbReference type="Gene3D" id="3.40.50.11780">
    <property type="match status" value="1"/>
</dbReference>
<dbReference type="InterPro" id="IPR052042">
    <property type="entry name" value="Tail_sheath_structural"/>
</dbReference>
<proteinExistence type="inferred from homology"/>
<dbReference type="Proteomes" id="UP000544134">
    <property type="component" value="Unassembled WGS sequence"/>
</dbReference>
<dbReference type="RefSeq" id="WP_169485215.1">
    <property type="nucleotide sequence ID" value="NZ_JABBGJ010000008.1"/>
</dbReference>
<keyword evidence="4" id="KW-1185">Reference proteome</keyword>
<evidence type="ECO:0000259" key="2">
    <source>
        <dbReference type="Pfam" id="PF17482"/>
    </source>
</evidence>
<comment type="similarity">
    <text evidence="1">Belongs to the myoviridae tail sheath protein family.</text>
</comment>
<name>A0A848IDG7_9BURK</name>
<organism evidence="3 4">
    <name type="scientific">Paraburkholderia polaris</name>
    <dbReference type="NCBI Taxonomy" id="2728848"/>
    <lineage>
        <taxon>Bacteria</taxon>
        <taxon>Pseudomonadati</taxon>
        <taxon>Pseudomonadota</taxon>
        <taxon>Betaproteobacteria</taxon>
        <taxon>Burkholderiales</taxon>
        <taxon>Burkholderiaceae</taxon>
        <taxon>Paraburkholderia</taxon>
    </lineage>
</organism>
<dbReference type="Pfam" id="PF17482">
    <property type="entry name" value="Phage_sheath_1C"/>
    <property type="match status" value="1"/>
</dbReference>
<dbReference type="PANTHER" id="PTHR35861">
    <property type="match status" value="1"/>
</dbReference>
<accession>A0A848IDG7</accession>
<gene>
    <name evidence="3" type="ORF">HHL24_09260</name>
</gene>
<comment type="caution">
    <text evidence="3">The sequence shown here is derived from an EMBL/GenBank/DDBJ whole genome shotgun (WGS) entry which is preliminary data.</text>
</comment>
<evidence type="ECO:0000313" key="3">
    <source>
        <dbReference type="EMBL" id="NML98138.1"/>
    </source>
</evidence>